<gene>
    <name evidence="2" type="ORF">BOKJ2_LOCUS5741</name>
</gene>
<dbReference type="OrthoDB" id="5785977at2759"/>
<name>A0A811KHV4_9BILA</name>
<dbReference type="Pfam" id="PF24467">
    <property type="entry name" value="ARM_FBXO47"/>
    <property type="match status" value="1"/>
</dbReference>
<proteinExistence type="predicted"/>
<dbReference type="Proteomes" id="UP000614601">
    <property type="component" value="Unassembled WGS sequence"/>
</dbReference>
<accession>A0A811KHV4</accession>
<sequence length="426" mass="49975">MSSTKRGVLQTLTNFFFTRKRKHLEYEKDSPVIKCIKTHSKSNDKTNYLQALPREILWTVFENLDLKSLIRTTMTSERLKLEVAGFLASFKQIPYLAKHLGVLNYHEKCCFMSKLFDIFLTRFASDRVNLTVKWFTLAYEYRTRIPLSIAFTTLMHNYAFLHCEKIFDALYSLWFETDVSCYIMLRSKGRFSPRLEKNIFQNFTSVFYNRRTARLERAVVVSMFLRKISDPRKRFYLAQLLFGPRNLSDGRTSLIDFEMLEDGDGEGLQAFNELDGFPEFFQMLVELRGRGANSKHRWSRSEIFLILEDVTTQPLWSMLNFARLLLMCPYLAINTTVIRCRNSLYEDAAFVLYHLLLLCESHNTSLNLLLPIMKDLDRALATWLRDATIECATNDSTASKKKCLQAMEMIEEAFDRVFRPISRRNS</sequence>
<dbReference type="PANTHER" id="PTHR34098:SF1">
    <property type="entry name" value="F-BOX ONLY PROTEIN 47"/>
    <property type="match status" value="1"/>
</dbReference>
<dbReference type="PANTHER" id="PTHR34098">
    <property type="entry name" value="F-BOX ONLY PROTEIN 47"/>
    <property type="match status" value="1"/>
</dbReference>
<dbReference type="Proteomes" id="UP000783686">
    <property type="component" value="Unassembled WGS sequence"/>
</dbReference>
<dbReference type="InterPro" id="IPR036047">
    <property type="entry name" value="F-box-like_dom_sf"/>
</dbReference>
<dbReference type="EMBL" id="CAJFDH010000003">
    <property type="protein sequence ID" value="CAD5214734.1"/>
    <property type="molecule type" value="Genomic_DNA"/>
</dbReference>
<protein>
    <recommendedName>
        <fullName evidence="1">F-box domain-containing protein</fullName>
    </recommendedName>
</protein>
<evidence type="ECO:0000313" key="3">
    <source>
        <dbReference type="Proteomes" id="UP000614601"/>
    </source>
</evidence>
<dbReference type="InterPro" id="IPR001810">
    <property type="entry name" value="F-box_dom"/>
</dbReference>
<evidence type="ECO:0000259" key="1">
    <source>
        <dbReference type="PROSITE" id="PS50181"/>
    </source>
</evidence>
<dbReference type="InterPro" id="IPR038946">
    <property type="entry name" value="FBXO47"/>
</dbReference>
<organism evidence="2 3">
    <name type="scientific">Bursaphelenchus okinawaensis</name>
    <dbReference type="NCBI Taxonomy" id="465554"/>
    <lineage>
        <taxon>Eukaryota</taxon>
        <taxon>Metazoa</taxon>
        <taxon>Ecdysozoa</taxon>
        <taxon>Nematoda</taxon>
        <taxon>Chromadorea</taxon>
        <taxon>Rhabditida</taxon>
        <taxon>Tylenchina</taxon>
        <taxon>Tylenchomorpha</taxon>
        <taxon>Aphelenchoidea</taxon>
        <taxon>Aphelenchoididae</taxon>
        <taxon>Bursaphelenchus</taxon>
    </lineage>
</organism>
<evidence type="ECO:0000313" key="2">
    <source>
        <dbReference type="EMBL" id="CAD5214734.1"/>
    </source>
</evidence>
<comment type="caution">
    <text evidence="2">The sequence shown here is derived from an EMBL/GenBank/DDBJ whole genome shotgun (WGS) entry which is preliminary data.</text>
</comment>
<reference evidence="2" key="1">
    <citation type="submission" date="2020-09" db="EMBL/GenBank/DDBJ databases">
        <authorList>
            <person name="Kikuchi T."/>
        </authorList>
    </citation>
    <scope>NUCLEOTIDE SEQUENCE</scope>
    <source>
        <strain evidence="2">SH1</strain>
    </source>
</reference>
<dbReference type="PROSITE" id="PS50181">
    <property type="entry name" value="FBOX"/>
    <property type="match status" value="1"/>
</dbReference>
<dbReference type="AlphaFoldDB" id="A0A811KHV4"/>
<keyword evidence="3" id="KW-1185">Reference proteome</keyword>
<dbReference type="EMBL" id="CAJFCW020000003">
    <property type="protein sequence ID" value="CAG9103185.1"/>
    <property type="molecule type" value="Genomic_DNA"/>
</dbReference>
<feature type="domain" description="F-box" evidence="1">
    <location>
        <begin position="46"/>
        <end position="93"/>
    </location>
</feature>
<dbReference type="InterPro" id="IPR056622">
    <property type="entry name" value="ARM_FBXO47"/>
</dbReference>
<dbReference type="SUPFAM" id="SSF81383">
    <property type="entry name" value="F-box domain"/>
    <property type="match status" value="1"/>
</dbReference>